<feature type="compositionally biased region" description="Basic residues" evidence="1">
    <location>
        <begin position="222"/>
        <end position="242"/>
    </location>
</feature>
<proteinExistence type="predicted"/>
<sequence>MSKPKRVGNRANRESYKPTDCQIKAYMNCTEKQKSQLEQIKAVKNNKKRFPKILEYFPSLIFEKDGKVTVENDLINILCYVFRHGRSNVRKNLGNYFISLNYKNITPRKWTGGMIFGERSNKRPSLPLPKEKIVNLKKHKPIQKKKIPKKVNKKKLKKKKPPRTTKILKFPNLKNKDEKNIFHFQLTNSLNQFLQKNTVTNLKEEKARNKICLEEEKTTIKQLKKKKLQQKEKKKKKKKKQKERNEKKEKEREKDENMQEKAEINPQESIKNEEPKFEETEESEGNRVNGNNQNKQTPFSVQKEFVCDVANDLLEVNKNQTECNYFVEEIFDLNNANDHSENRNFFDNHYANN</sequence>
<evidence type="ECO:0000313" key="2">
    <source>
        <dbReference type="EMBL" id="KAJ6229195.1"/>
    </source>
</evidence>
<name>A0ABQ8X952_9EUKA</name>
<gene>
    <name evidence="2" type="ORF">M0813_08112</name>
</gene>
<evidence type="ECO:0000313" key="3">
    <source>
        <dbReference type="Proteomes" id="UP001150062"/>
    </source>
</evidence>
<organism evidence="2 3">
    <name type="scientific">Anaeramoeba flamelloides</name>
    <dbReference type="NCBI Taxonomy" id="1746091"/>
    <lineage>
        <taxon>Eukaryota</taxon>
        <taxon>Metamonada</taxon>
        <taxon>Anaeramoebidae</taxon>
        <taxon>Anaeramoeba</taxon>
    </lineage>
</organism>
<comment type="caution">
    <text evidence="2">The sequence shown here is derived from an EMBL/GenBank/DDBJ whole genome shotgun (WGS) entry which is preliminary data.</text>
</comment>
<reference evidence="2" key="1">
    <citation type="submission" date="2022-08" db="EMBL/GenBank/DDBJ databases">
        <title>Novel sulfate-reducing endosymbionts in the free-living metamonad Anaeramoeba.</title>
        <authorList>
            <person name="Jerlstrom-Hultqvist J."/>
            <person name="Cepicka I."/>
            <person name="Gallot-Lavallee L."/>
            <person name="Salas-Leiva D."/>
            <person name="Curtis B.A."/>
            <person name="Zahonova K."/>
            <person name="Pipaliya S."/>
            <person name="Dacks J."/>
            <person name="Roger A.J."/>
        </authorList>
    </citation>
    <scope>NUCLEOTIDE SEQUENCE</scope>
    <source>
        <strain evidence="2">Schooner1</strain>
    </source>
</reference>
<dbReference type="EMBL" id="JAOAOG010000323">
    <property type="protein sequence ID" value="KAJ6229195.1"/>
    <property type="molecule type" value="Genomic_DNA"/>
</dbReference>
<feature type="region of interest" description="Disordered" evidence="1">
    <location>
        <begin position="222"/>
        <end position="297"/>
    </location>
</feature>
<evidence type="ECO:0000256" key="1">
    <source>
        <dbReference type="SAM" id="MobiDB-lite"/>
    </source>
</evidence>
<accession>A0ABQ8X952</accession>
<dbReference type="Proteomes" id="UP001150062">
    <property type="component" value="Unassembled WGS sequence"/>
</dbReference>
<feature type="compositionally biased region" description="Basic and acidic residues" evidence="1">
    <location>
        <begin position="243"/>
        <end position="263"/>
    </location>
</feature>
<keyword evidence="3" id="KW-1185">Reference proteome</keyword>
<protein>
    <submittedName>
        <fullName evidence="2">Uncharacterized protein</fullName>
    </submittedName>
</protein>
<feature type="compositionally biased region" description="Polar residues" evidence="1">
    <location>
        <begin position="286"/>
        <end position="297"/>
    </location>
</feature>